<dbReference type="PANTHER" id="PTHR45947">
    <property type="entry name" value="SULFOQUINOVOSYL TRANSFERASE SQD2"/>
    <property type="match status" value="1"/>
</dbReference>
<dbReference type="SUPFAM" id="SSF53756">
    <property type="entry name" value="UDP-Glycosyltransferase/glycogen phosphorylase"/>
    <property type="match status" value="1"/>
</dbReference>
<dbReference type="Proteomes" id="UP001501742">
    <property type="component" value="Unassembled WGS sequence"/>
</dbReference>
<dbReference type="RefSeq" id="WP_204609693.1">
    <property type="nucleotide sequence ID" value="NZ_BAAAJX010000015.1"/>
</dbReference>
<dbReference type="PANTHER" id="PTHR45947:SF3">
    <property type="entry name" value="SULFOQUINOVOSYL TRANSFERASE SQD2"/>
    <property type="match status" value="1"/>
</dbReference>
<evidence type="ECO:0000256" key="1">
    <source>
        <dbReference type="ARBA" id="ARBA00021292"/>
    </source>
</evidence>
<evidence type="ECO:0000256" key="2">
    <source>
        <dbReference type="ARBA" id="ARBA00022679"/>
    </source>
</evidence>
<evidence type="ECO:0000259" key="3">
    <source>
        <dbReference type="Pfam" id="PF00534"/>
    </source>
</evidence>
<dbReference type="Pfam" id="PF00534">
    <property type="entry name" value="Glycos_transf_1"/>
    <property type="match status" value="1"/>
</dbReference>
<dbReference type="Gene3D" id="3.40.50.2000">
    <property type="entry name" value="Glycogen Phosphorylase B"/>
    <property type="match status" value="1"/>
</dbReference>
<proteinExistence type="predicted"/>
<name>A0ABN1ZEV5_9MICO</name>
<feature type="domain" description="Glycosyl transferase family 1" evidence="3">
    <location>
        <begin position="201"/>
        <end position="340"/>
    </location>
</feature>
<dbReference type="InterPro" id="IPR050194">
    <property type="entry name" value="Glycosyltransferase_grp1"/>
</dbReference>
<accession>A0ABN1ZEV5</accession>
<evidence type="ECO:0000313" key="5">
    <source>
        <dbReference type="Proteomes" id="UP001501742"/>
    </source>
</evidence>
<keyword evidence="5" id="KW-1185">Reference proteome</keyword>
<organism evidence="4 5">
    <name type="scientific">Curtobacterium herbarum</name>
    <dbReference type="NCBI Taxonomy" id="150122"/>
    <lineage>
        <taxon>Bacteria</taxon>
        <taxon>Bacillati</taxon>
        <taxon>Actinomycetota</taxon>
        <taxon>Actinomycetes</taxon>
        <taxon>Micrococcales</taxon>
        <taxon>Microbacteriaceae</taxon>
        <taxon>Curtobacterium</taxon>
    </lineage>
</organism>
<dbReference type="InterPro" id="IPR001296">
    <property type="entry name" value="Glyco_trans_1"/>
</dbReference>
<comment type="caution">
    <text evidence="4">The sequence shown here is derived from an EMBL/GenBank/DDBJ whole genome shotgun (WGS) entry which is preliminary data.</text>
</comment>
<reference evidence="4 5" key="1">
    <citation type="journal article" date="2019" name="Int. J. Syst. Evol. Microbiol.">
        <title>The Global Catalogue of Microorganisms (GCM) 10K type strain sequencing project: providing services to taxonomists for standard genome sequencing and annotation.</title>
        <authorList>
            <consortium name="The Broad Institute Genomics Platform"/>
            <consortium name="The Broad Institute Genome Sequencing Center for Infectious Disease"/>
            <person name="Wu L."/>
            <person name="Ma J."/>
        </authorList>
    </citation>
    <scope>NUCLEOTIDE SEQUENCE [LARGE SCALE GENOMIC DNA]</scope>
    <source>
        <strain evidence="4 5">JCM 12140</strain>
    </source>
</reference>
<evidence type="ECO:0000313" key="4">
    <source>
        <dbReference type="EMBL" id="GAA1494227.1"/>
    </source>
</evidence>
<dbReference type="EMBL" id="BAAAJX010000015">
    <property type="protein sequence ID" value="GAA1494227.1"/>
    <property type="molecule type" value="Genomic_DNA"/>
</dbReference>
<gene>
    <name evidence="4" type="ORF">GCM10009627_25730</name>
</gene>
<keyword evidence="2" id="KW-0808">Transferase</keyword>
<protein>
    <recommendedName>
        <fullName evidence="1">D-inositol 3-phosphate glycosyltransferase</fullName>
    </recommendedName>
</protein>
<sequence>MTRVRILAPYFPPAVAGGGPIRTLDALARSAPEGITLEIVTRDRDLGATTRLDVPDAVVTTAGRQVRFLDTRGPLGVLRLASAIRTRPAPDLTYLNTVFDARFGVLPLLLRRCQLVPAGPVLVAPRGEFDPGALALKSAKKRRYLELARRLGLFHGVTWHASTELEASHVRRAVGVGADIVVRENETSLPARAERTPPPTHERLELVTVGRICPKKRTHLVIEALAHVSRPVRLVVLGPVDDVAYGRRCAAAAAVLPARVQVEFTGVRPHAAAVDAVRAAHAMVTATAGENFGHTIAEALAVGRPVLLSDTTPWSARVEAGGGEVVADDAWAATIDRWASYSDEELAGRAARAASSYDAWRSAPPEPHVFELALRRLPR</sequence>